<dbReference type="SUPFAM" id="SSF102405">
    <property type="entry name" value="MCP/YpsA-like"/>
    <property type="match status" value="1"/>
</dbReference>
<reference evidence="2 3" key="1">
    <citation type="submission" date="2019-02" db="EMBL/GenBank/DDBJ databases">
        <title>Deep-cultivation of Planctomycetes and their phenomic and genomic characterization uncovers novel biology.</title>
        <authorList>
            <person name="Wiegand S."/>
            <person name="Jogler M."/>
            <person name="Boedeker C."/>
            <person name="Pinto D."/>
            <person name="Vollmers J."/>
            <person name="Rivas-Marin E."/>
            <person name="Kohn T."/>
            <person name="Peeters S.H."/>
            <person name="Heuer A."/>
            <person name="Rast P."/>
            <person name="Oberbeckmann S."/>
            <person name="Bunk B."/>
            <person name="Jeske O."/>
            <person name="Meyerdierks A."/>
            <person name="Storesund J.E."/>
            <person name="Kallscheuer N."/>
            <person name="Luecker S."/>
            <person name="Lage O.M."/>
            <person name="Pohl T."/>
            <person name="Merkel B.J."/>
            <person name="Hornburger P."/>
            <person name="Mueller R.-W."/>
            <person name="Bruemmer F."/>
            <person name="Labrenz M."/>
            <person name="Spormann A.M."/>
            <person name="Op den Camp H."/>
            <person name="Overmann J."/>
            <person name="Amann R."/>
            <person name="Jetten M.S.M."/>
            <person name="Mascher T."/>
            <person name="Medema M.H."/>
            <person name="Devos D.P."/>
            <person name="Kaster A.-K."/>
            <person name="Ovreas L."/>
            <person name="Rohde M."/>
            <person name="Galperin M.Y."/>
            <person name="Jogler C."/>
        </authorList>
    </citation>
    <scope>NUCLEOTIDE SEQUENCE [LARGE SCALE GENOMIC DNA]</scope>
    <source>
        <strain evidence="2 3">Mal48</strain>
    </source>
</reference>
<feature type="domain" description="TRASH" evidence="1">
    <location>
        <begin position="219"/>
        <end position="257"/>
    </location>
</feature>
<dbReference type="OrthoDB" id="9793685at2"/>
<dbReference type="Proteomes" id="UP000315724">
    <property type="component" value="Chromosome"/>
</dbReference>
<dbReference type="Pfam" id="PF18306">
    <property type="entry name" value="LDcluster4"/>
    <property type="match status" value="1"/>
</dbReference>
<dbReference type="PANTHER" id="PTHR43393:SF3">
    <property type="entry name" value="LYSINE DECARBOXYLASE-LIKE PROTEIN"/>
    <property type="match status" value="1"/>
</dbReference>
<dbReference type="Gene3D" id="3.40.50.450">
    <property type="match status" value="1"/>
</dbReference>
<dbReference type="PANTHER" id="PTHR43393">
    <property type="entry name" value="CYTOKININ RIBOSIDE 5'-MONOPHOSPHATE PHOSPHORIBOHYDROLASE"/>
    <property type="match status" value="1"/>
</dbReference>
<dbReference type="KEGG" id="tpol:Mal48_12200"/>
<dbReference type="RefSeq" id="WP_145196952.1">
    <property type="nucleotide sequence ID" value="NZ_CP036267.1"/>
</dbReference>
<protein>
    <recommendedName>
        <fullName evidence="1">TRASH domain-containing protein</fullName>
    </recommendedName>
</protein>
<name>A0A517QK10_9PLAN</name>
<sequence>MNDQKRGLQAVPGQRMSLKIGVMGSAATGQDTETLQTARLLGEEIARAGCVTITGACPGLPLAAAQGAHTVGGQVIGISPGLSLDEHLYKYHSPAEFHDVLIFTGSGLMGREVVNIRSSDIVVIVGGSSGTLGELAIAYDEGKLIGVLTGTGGITDVIPQILKACQKETGARLIYDNHPQKLIEQLLEVYRTEHYQHPSCFCMACETVETQGDLATVRDPVCGMWLDPKCAGTTKKINDVVIYFCCSACATEFEANPSRYSVT</sequence>
<dbReference type="SMART" id="SM00746">
    <property type="entry name" value="TRASH"/>
    <property type="match status" value="1"/>
</dbReference>
<dbReference type="EMBL" id="CP036267">
    <property type="protein sequence ID" value="QDT31981.1"/>
    <property type="molecule type" value="Genomic_DNA"/>
</dbReference>
<dbReference type="GO" id="GO:0005829">
    <property type="term" value="C:cytosol"/>
    <property type="evidence" value="ECO:0007669"/>
    <property type="project" value="TreeGrafter"/>
</dbReference>
<accession>A0A517QK10</accession>
<organism evidence="2 3">
    <name type="scientific">Thalassoglobus polymorphus</name>
    <dbReference type="NCBI Taxonomy" id="2527994"/>
    <lineage>
        <taxon>Bacteria</taxon>
        <taxon>Pseudomonadati</taxon>
        <taxon>Planctomycetota</taxon>
        <taxon>Planctomycetia</taxon>
        <taxon>Planctomycetales</taxon>
        <taxon>Planctomycetaceae</taxon>
        <taxon>Thalassoglobus</taxon>
    </lineage>
</organism>
<dbReference type="AlphaFoldDB" id="A0A517QK10"/>
<dbReference type="InterPro" id="IPR052341">
    <property type="entry name" value="LOG_family_nucleotidases"/>
</dbReference>
<keyword evidence="3" id="KW-1185">Reference proteome</keyword>
<dbReference type="InterPro" id="IPR011017">
    <property type="entry name" value="TRASH_dom"/>
</dbReference>
<proteinExistence type="predicted"/>
<evidence type="ECO:0000313" key="3">
    <source>
        <dbReference type="Proteomes" id="UP000315724"/>
    </source>
</evidence>
<evidence type="ECO:0000313" key="2">
    <source>
        <dbReference type="EMBL" id="QDT31981.1"/>
    </source>
</evidence>
<dbReference type="InterPro" id="IPR041164">
    <property type="entry name" value="LDcluster4"/>
</dbReference>
<evidence type="ECO:0000259" key="1">
    <source>
        <dbReference type="SMART" id="SM00746"/>
    </source>
</evidence>
<gene>
    <name evidence="2" type="ORF">Mal48_12200</name>
</gene>